<dbReference type="Gene3D" id="3.40.605.10">
    <property type="entry name" value="Aldehyde Dehydrogenase, Chain A, domain 1"/>
    <property type="match status" value="1"/>
</dbReference>
<feature type="domain" description="Aldehyde dehydrogenase" evidence="3">
    <location>
        <begin position="3"/>
        <end position="444"/>
    </location>
</feature>
<reference evidence="4 5" key="1">
    <citation type="submission" date="2020-07" db="EMBL/GenBank/DDBJ databases">
        <title>Sequencing the genomes of 1000 actinobacteria strains.</title>
        <authorList>
            <person name="Klenk H.-P."/>
        </authorList>
    </citation>
    <scope>NUCLEOTIDE SEQUENCE [LARGE SCALE GENOMIC DNA]</scope>
    <source>
        <strain evidence="4 5">CXB654</strain>
    </source>
</reference>
<evidence type="ECO:0000313" key="4">
    <source>
        <dbReference type="EMBL" id="NYE47916.1"/>
    </source>
</evidence>
<dbReference type="InterPro" id="IPR016163">
    <property type="entry name" value="Ald_DH_C"/>
</dbReference>
<dbReference type="InterPro" id="IPR044151">
    <property type="entry name" value="ALDH_KGSADH"/>
</dbReference>
<keyword evidence="1 4" id="KW-0560">Oxidoreductase</keyword>
<organism evidence="4 5">
    <name type="scientific">Spinactinospora alkalitolerans</name>
    <dbReference type="NCBI Taxonomy" id="687207"/>
    <lineage>
        <taxon>Bacteria</taxon>
        <taxon>Bacillati</taxon>
        <taxon>Actinomycetota</taxon>
        <taxon>Actinomycetes</taxon>
        <taxon>Streptosporangiales</taxon>
        <taxon>Nocardiopsidaceae</taxon>
        <taxon>Spinactinospora</taxon>
    </lineage>
</organism>
<gene>
    <name evidence="4" type="ORF">HDA32_003036</name>
</gene>
<evidence type="ECO:0000256" key="2">
    <source>
        <dbReference type="SAM" id="MobiDB-lite"/>
    </source>
</evidence>
<dbReference type="SUPFAM" id="SSF53720">
    <property type="entry name" value="ALDH-like"/>
    <property type="match status" value="1"/>
</dbReference>
<feature type="compositionally biased region" description="Low complexity" evidence="2">
    <location>
        <begin position="481"/>
        <end position="492"/>
    </location>
</feature>
<dbReference type="PANTHER" id="PTHR43353:SF3">
    <property type="entry name" value="ALDEHYDE DEHYDROGENASE-RELATED"/>
    <property type="match status" value="1"/>
</dbReference>
<dbReference type="EMBL" id="JACCCC010000001">
    <property type="protein sequence ID" value="NYE47916.1"/>
    <property type="molecule type" value="Genomic_DNA"/>
</dbReference>
<dbReference type="GO" id="GO:0033721">
    <property type="term" value="F:aldehyde dehydrogenase (NADP+) activity"/>
    <property type="evidence" value="ECO:0007669"/>
    <property type="project" value="UniProtKB-EC"/>
</dbReference>
<evidence type="ECO:0000259" key="3">
    <source>
        <dbReference type="Pfam" id="PF00171"/>
    </source>
</evidence>
<sequence length="510" mass="53338">MTTTETTQATETSGDELDRTLQSAAFAAAAWGASTPRERARALTAVADALDAEKDGLVSAAERETGLPEGRLFGELARTSVQLRMFADLLDEGAHQRIAIDHADPDFAPVARPDLRRMLVPVGPVLVFAASNFPFAFSVAGGDTASALAAGCPVVLKAHPGHPETSLLTARIVRSALEGAGVDNGVFAMIAGVDAGVRALKDPKITAAAFTGSVSAGRYLFDIATSRPDPIPFYGELGSINPAFATREALQERPEEIAKGFVDSFTLGAGQFCTKPGLLLIPEGTDTAQRIAALVPQVQPQRLLTTKIADSYRLRLEDLAATPGVEVLTEGRFDAAADGVPAAGATLLRVHARDLPAQASTLLEESFGPTATVVEYSSQEELRQVLALLPGSLTVTVHTSAQPGESENGDVRLLLASARTKVGRIVFNGWPTGVSVTAAQQHGGPYPATTSVAHTSVGGAAIERFLRPLAYQGAPDHLLPPELQEENPLGLPRTVNPAGRFKEGGNAGRA</sequence>
<evidence type="ECO:0000256" key="1">
    <source>
        <dbReference type="ARBA" id="ARBA00023002"/>
    </source>
</evidence>
<dbReference type="Proteomes" id="UP000589036">
    <property type="component" value="Unassembled WGS sequence"/>
</dbReference>
<dbReference type="InterPro" id="IPR016161">
    <property type="entry name" value="Ald_DH/histidinol_DH"/>
</dbReference>
<name>A0A852TTZ9_9ACTN</name>
<accession>A0A852TTZ9</accession>
<dbReference type="InterPro" id="IPR015590">
    <property type="entry name" value="Aldehyde_DH_dom"/>
</dbReference>
<dbReference type="InterPro" id="IPR016162">
    <property type="entry name" value="Ald_DH_N"/>
</dbReference>
<keyword evidence="5" id="KW-1185">Reference proteome</keyword>
<dbReference type="Gene3D" id="3.40.309.10">
    <property type="entry name" value="Aldehyde Dehydrogenase, Chain A, domain 2"/>
    <property type="match status" value="1"/>
</dbReference>
<dbReference type="Pfam" id="PF00171">
    <property type="entry name" value="Aldedh"/>
    <property type="match status" value="1"/>
</dbReference>
<protein>
    <submittedName>
        <fullName evidence="4">NADP-dependent aldehyde dehydrogenase</fullName>
        <ecNumber evidence="4">1.2.1.4</ecNumber>
    </submittedName>
</protein>
<comment type="caution">
    <text evidence="4">The sequence shown here is derived from an EMBL/GenBank/DDBJ whole genome shotgun (WGS) entry which is preliminary data.</text>
</comment>
<feature type="region of interest" description="Disordered" evidence="2">
    <location>
        <begin position="481"/>
        <end position="510"/>
    </location>
</feature>
<evidence type="ECO:0000313" key="5">
    <source>
        <dbReference type="Proteomes" id="UP000589036"/>
    </source>
</evidence>
<proteinExistence type="predicted"/>
<dbReference type="CDD" id="cd07129">
    <property type="entry name" value="ALDH_KGSADH"/>
    <property type="match status" value="1"/>
</dbReference>
<dbReference type="EC" id="1.2.1.4" evidence="4"/>
<dbReference type="AlphaFoldDB" id="A0A852TTZ9"/>
<dbReference type="InterPro" id="IPR050740">
    <property type="entry name" value="Aldehyde_DH_Superfamily"/>
</dbReference>
<dbReference type="PANTHER" id="PTHR43353">
    <property type="entry name" value="SUCCINATE-SEMIALDEHYDE DEHYDROGENASE, MITOCHONDRIAL"/>
    <property type="match status" value="1"/>
</dbReference>
<dbReference type="RefSeq" id="WP_179643787.1">
    <property type="nucleotide sequence ID" value="NZ_BAAAYY010000003.1"/>
</dbReference>